<evidence type="ECO:0000313" key="2">
    <source>
        <dbReference type="EMBL" id="PQO43011.1"/>
    </source>
</evidence>
<evidence type="ECO:0000256" key="1">
    <source>
        <dbReference type="SAM" id="MobiDB-lite"/>
    </source>
</evidence>
<dbReference type="AlphaFoldDB" id="A0A2S8GFH4"/>
<protein>
    <submittedName>
        <fullName evidence="2">Uncharacterized protein</fullName>
    </submittedName>
</protein>
<evidence type="ECO:0000313" key="3">
    <source>
        <dbReference type="Proteomes" id="UP000237819"/>
    </source>
</evidence>
<feature type="region of interest" description="Disordered" evidence="1">
    <location>
        <begin position="48"/>
        <end position="72"/>
    </location>
</feature>
<gene>
    <name evidence="2" type="ORF">C5Y93_25170</name>
</gene>
<dbReference type="Proteomes" id="UP000237819">
    <property type="component" value="Unassembled WGS sequence"/>
</dbReference>
<organism evidence="2 3">
    <name type="scientific">Blastopirellula marina</name>
    <dbReference type="NCBI Taxonomy" id="124"/>
    <lineage>
        <taxon>Bacteria</taxon>
        <taxon>Pseudomonadati</taxon>
        <taxon>Planctomycetota</taxon>
        <taxon>Planctomycetia</taxon>
        <taxon>Pirellulales</taxon>
        <taxon>Pirellulaceae</taxon>
        <taxon>Blastopirellula</taxon>
    </lineage>
</organism>
<name>A0A2S8GFH4_9BACT</name>
<reference evidence="2 3" key="1">
    <citation type="submission" date="2018-02" db="EMBL/GenBank/DDBJ databases">
        <title>Comparative genomes isolates from brazilian mangrove.</title>
        <authorList>
            <person name="Araujo J.E."/>
            <person name="Taketani R.G."/>
            <person name="Silva M.C.P."/>
            <person name="Loureco M.V."/>
            <person name="Andreote F.D."/>
        </authorList>
    </citation>
    <scope>NUCLEOTIDE SEQUENCE [LARGE SCALE GENOMIC DNA]</scope>
    <source>
        <strain evidence="2 3">Nap-Phe MGV</strain>
    </source>
</reference>
<comment type="caution">
    <text evidence="2">The sequence shown here is derived from an EMBL/GenBank/DDBJ whole genome shotgun (WGS) entry which is preliminary data.</text>
</comment>
<accession>A0A2S8GFH4</accession>
<dbReference type="EMBL" id="PUHZ01000024">
    <property type="protein sequence ID" value="PQO43011.1"/>
    <property type="molecule type" value="Genomic_DNA"/>
</dbReference>
<sequence>MFGGVFQRDLHGRRVVDVRLVIQQTVRVSGIDAMRELLFVFVRFDPQERQPQQEGDAHPELRQAGFVRAGRF</sequence>
<proteinExistence type="predicted"/>